<feature type="non-terminal residue" evidence="1">
    <location>
        <position position="86"/>
    </location>
</feature>
<organism evidence="1 2">
    <name type="scientific">Cordylochernes scorpioides</name>
    <dbReference type="NCBI Taxonomy" id="51811"/>
    <lineage>
        <taxon>Eukaryota</taxon>
        <taxon>Metazoa</taxon>
        <taxon>Ecdysozoa</taxon>
        <taxon>Arthropoda</taxon>
        <taxon>Chelicerata</taxon>
        <taxon>Arachnida</taxon>
        <taxon>Pseudoscorpiones</taxon>
        <taxon>Cheliferoidea</taxon>
        <taxon>Chernetidae</taxon>
        <taxon>Cordylochernes</taxon>
    </lineage>
</organism>
<dbReference type="EMBL" id="CP092878">
    <property type="protein sequence ID" value="UYV78605.1"/>
    <property type="molecule type" value="Genomic_DNA"/>
</dbReference>
<proteinExistence type="predicted"/>
<keyword evidence="2" id="KW-1185">Reference proteome</keyword>
<protein>
    <submittedName>
        <fullName evidence="1">SIM2</fullName>
    </submittedName>
</protein>
<accession>A0ABY6LFX8</accession>
<reference evidence="1 2" key="1">
    <citation type="submission" date="2022-01" db="EMBL/GenBank/DDBJ databases">
        <title>A chromosomal length assembly of Cordylochernes scorpioides.</title>
        <authorList>
            <person name="Zeh D."/>
            <person name="Zeh J."/>
        </authorList>
    </citation>
    <scope>NUCLEOTIDE SEQUENCE [LARGE SCALE GENOMIC DNA]</scope>
    <source>
        <strain evidence="1">IN4F17</strain>
        <tissue evidence="1">Whole Body</tissue>
    </source>
</reference>
<name>A0ABY6LFX8_9ARAC</name>
<evidence type="ECO:0000313" key="2">
    <source>
        <dbReference type="Proteomes" id="UP001235939"/>
    </source>
</evidence>
<evidence type="ECO:0000313" key="1">
    <source>
        <dbReference type="EMBL" id="UYV78605.1"/>
    </source>
</evidence>
<sequence>MPLDLQAWLFARGYEDHKCGEGYYLQLPSWSLGGQRQPTPYLPTLWEITLAVHRWRSHIELERSFFIRMKCVLAKRNAGLTSGGYK</sequence>
<gene>
    <name evidence="1" type="ORF">LAZ67_16002130</name>
</gene>
<dbReference type="Proteomes" id="UP001235939">
    <property type="component" value="Chromosome 16"/>
</dbReference>